<gene>
    <name evidence="1" type="ORF">EG327_001529</name>
</gene>
<organism evidence="1 2">
    <name type="scientific">Venturia inaequalis</name>
    <name type="common">Apple scab fungus</name>
    <dbReference type="NCBI Taxonomy" id="5025"/>
    <lineage>
        <taxon>Eukaryota</taxon>
        <taxon>Fungi</taxon>
        <taxon>Dikarya</taxon>
        <taxon>Ascomycota</taxon>
        <taxon>Pezizomycotina</taxon>
        <taxon>Dothideomycetes</taxon>
        <taxon>Pleosporomycetidae</taxon>
        <taxon>Venturiales</taxon>
        <taxon>Venturiaceae</taxon>
        <taxon>Venturia</taxon>
    </lineage>
</organism>
<evidence type="ECO:0000313" key="2">
    <source>
        <dbReference type="Proteomes" id="UP000490939"/>
    </source>
</evidence>
<accession>A0A8H3VHQ4</accession>
<dbReference type="AlphaFoldDB" id="A0A8H3VHQ4"/>
<dbReference type="EMBL" id="WNWR01000141">
    <property type="protein sequence ID" value="KAE9990347.1"/>
    <property type="molecule type" value="Genomic_DNA"/>
</dbReference>
<name>A0A8H3VHQ4_VENIN</name>
<dbReference type="Proteomes" id="UP000490939">
    <property type="component" value="Unassembled WGS sequence"/>
</dbReference>
<reference evidence="1 2" key="1">
    <citation type="submission" date="2019-07" db="EMBL/GenBank/DDBJ databases">
        <title>Venturia inaequalis Genome Resource.</title>
        <authorList>
            <person name="Lichtner F.J."/>
        </authorList>
    </citation>
    <scope>NUCLEOTIDE SEQUENCE [LARGE SCALE GENOMIC DNA]</scope>
    <source>
        <strain evidence="1 2">DMI_063113</strain>
    </source>
</reference>
<proteinExistence type="predicted"/>
<protein>
    <submittedName>
        <fullName evidence="1">Uncharacterized protein</fullName>
    </submittedName>
</protein>
<evidence type="ECO:0000313" key="1">
    <source>
        <dbReference type="EMBL" id="KAE9990347.1"/>
    </source>
</evidence>
<comment type="caution">
    <text evidence="1">The sequence shown here is derived from an EMBL/GenBank/DDBJ whole genome shotgun (WGS) entry which is preliminary data.</text>
</comment>
<keyword evidence="2" id="KW-1185">Reference proteome</keyword>
<sequence length="198" mass="21908">MYGMPSMTASSAVLQALAAAIGQSERRDRGDEWYCTSYQLVPWYEQMPWVIKKRGADLQESQVCAAPEQAKVIGIPVRGLLKAYLESEASESTGRAILSSLVKPLQNLASKITELLDEPFVDTRAQYGLIEDSDVDTAEDVIVPDGRSRRARRDSAYQQWRAETLLTGARELDVEDLGPLSPSAGMDTRTRLKMLGLL</sequence>